<protein>
    <submittedName>
        <fullName evidence="4">1-acyl-sn-glycerol-3-phosphate acyltransferase</fullName>
    </submittedName>
</protein>
<dbReference type="RefSeq" id="WP_183603006.1">
    <property type="nucleotide sequence ID" value="NZ_JACHXK010000015.1"/>
</dbReference>
<accession>A0A7W5B1U4</accession>
<dbReference type="Pfam" id="PF01553">
    <property type="entry name" value="Acyltransferase"/>
    <property type="match status" value="1"/>
</dbReference>
<keyword evidence="2 4" id="KW-0012">Acyltransferase</keyword>
<proteinExistence type="predicted"/>
<evidence type="ECO:0000256" key="2">
    <source>
        <dbReference type="ARBA" id="ARBA00023315"/>
    </source>
</evidence>
<dbReference type="GO" id="GO:0003841">
    <property type="term" value="F:1-acylglycerol-3-phosphate O-acyltransferase activity"/>
    <property type="evidence" value="ECO:0007669"/>
    <property type="project" value="TreeGrafter"/>
</dbReference>
<comment type="caution">
    <text evidence="4">The sequence shown here is derived from an EMBL/GenBank/DDBJ whole genome shotgun (WGS) entry which is preliminary data.</text>
</comment>
<dbReference type="AlphaFoldDB" id="A0A7W5B1U4"/>
<evidence type="ECO:0000313" key="5">
    <source>
        <dbReference type="Proteomes" id="UP000570361"/>
    </source>
</evidence>
<dbReference type="Proteomes" id="UP000570361">
    <property type="component" value="Unassembled WGS sequence"/>
</dbReference>
<evidence type="ECO:0000256" key="1">
    <source>
        <dbReference type="ARBA" id="ARBA00022679"/>
    </source>
</evidence>
<dbReference type="CDD" id="cd06551">
    <property type="entry name" value="LPLAT"/>
    <property type="match status" value="1"/>
</dbReference>
<organism evidence="4 5">
    <name type="scientific">Paenibacillus phyllosphaerae</name>
    <dbReference type="NCBI Taxonomy" id="274593"/>
    <lineage>
        <taxon>Bacteria</taxon>
        <taxon>Bacillati</taxon>
        <taxon>Bacillota</taxon>
        <taxon>Bacilli</taxon>
        <taxon>Bacillales</taxon>
        <taxon>Paenibacillaceae</taxon>
        <taxon>Paenibacillus</taxon>
    </lineage>
</organism>
<evidence type="ECO:0000259" key="3">
    <source>
        <dbReference type="SMART" id="SM00563"/>
    </source>
</evidence>
<keyword evidence="5" id="KW-1185">Reference proteome</keyword>
<dbReference type="GO" id="GO:0006654">
    <property type="term" value="P:phosphatidic acid biosynthetic process"/>
    <property type="evidence" value="ECO:0007669"/>
    <property type="project" value="TreeGrafter"/>
</dbReference>
<dbReference type="EMBL" id="JACHXK010000015">
    <property type="protein sequence ID" value="MBB3112894.1"/>
    <property type="molecule type" value="Genomic_DNA"/>
</dbReference>
<dbReference type="InterPro" id="IPR002123">
    <property type="entry name" value="Plipid/glycerol_acylTrfase"/>
</dbReference>
<dbReference type="SUPFAM" id="SSF69593">
    <property type="entry name" value="Glycerol-3-phosphate (1)-acyltransferase"/>
    <property type="match status" value="1"/>
</dbReference>
<name>A0A7W5B1U4_9BACL</name>
<feature type="domain" description="Phospholipid/glycerol acyltransferase" evidence="3">
    <location>
        <begin position="45"/>
        <end position="162"/>
    </location>
</feature>
<dbReference type="PANTHER" id="PTHR10434:SF11">
    <property type="entry name" value="1-ACYL-SN-GLYCEROL-3-PHOSPHATE ACYLTRANSFERASE"/>
    <property type="match status" value="1"/>
</dbReference>
<keyword evidence="1 4" id="KW-0808">Transferase</keyword>
<dbReference type="GO" id="GO:0005886">
    <property type="term" value="C:plasma membrane"/>
    <property type="evidence" value="ECO:0007669"/>
    <property type="project" value="TreeGrafter"/>
</dbReference>
<evidence type="ECO:0000313" key="4">
    <source>
        <dbReference type="EMBL" id="MBB3112894.1"/>
    </source>
</evidence>
<sequence>MLPARRNVWFSRLFARYNERFLLRRHFHSYSMKGTPDPLFEGKPVLYLMNHSSWWDGLLAFHVLSAYAAGEHYMMMDEAQLKDFAFFRRLGAFSVNRYSPKDIARTLSYAQRLLRAGGRVWVFPQGEIQHAELRPLRFQRGVCHLLERLPDTVVIPVTAYYSNCLHQRADASIWFGEPVTVDWRKYGRDEAIAFLQAGLQSQLDRHRELAIAAPDGKLNGFVPVLRQGSSISEWYRSWKRRVTAWSRFSGS</sequence>
<dbReference type="SMART" id="SM00563">
    <property type="entry name" value="PlsC"/>
    <property type="match status" value="1"/>
</dbReference>
<dbReference type="PANTHER" id="PTHR10434">
    <property type="entry name" value="1-ACYL-SN-GLYCEROL-3-PHOSPHATE ACYLTRANSFERASE"/>
    <property type="match status" value="1"/>
</dbReference>
<gene>
    <name evidence="4" type="ORF">FHS18_004996</name>
</gene>
<reference evidence="4 5" key="1">
    <citation type="submission" date="2020-08" db="EMBL/GenBank/DDBJ databases">
        <title>Genomic Encyclopedia of Type Strains, Phase III (KMG-III): the genomes of soil and plant-associated and newly described type strains.</title>
        <authorList>
            <person name="Whitman W."/>
        </authorList>
    </citation>
    <scope>NUCLEOTIDE SEQUENCE [LARGE SCALE GENOMIC DNA]</scope>
    <source>
        <strain evidence="4 5">CECT 5862</strain>
    </source>
</reference>